<feature type="compositionally biased region" description="Polar residues" evidence="11">
    <location>
        <begin position="893"/>
        <end position="908"/>
    </location>
</feature>
<keyword evidence="7 10" id="KW-0539">Nucleus</keyword>
<evidence type="ECO:0000256" key="10">
    <source>
        <dbReference type="RuleBase" id="RU364142"/>
    </source>
</evidence>
<dbReference type="InterPro" id="IPR014801">
    <property type="entry name" value="Mediator_Med5_fun"/>
</dbReference>
<dbReference type="KEGG" id="apuu:APUU_70563S"/>
<feature type="region of interest" description="Disordered" evidence="11">
    <location>
        <begin position="893"/>
        <end position="913"/>
    </location>
</feature>
<dbReference type="GeneID" id="64978990"/>
<evidence type="ECO:0000256" key="8">
    <source>
        <dbReference type="ARBA" id="ARBA00025687"/>
    </source>
</evidence>
<dbReference type="Pfam" id="PF08689">
    <property type="entry name" value="Med5"/>
    <property type="match status" value="1"/>
</dbReference>
<dbReference type="PANTHER" id="PTHR35784">
    <property type="entry name" value="MEDIATOR OF RNA POLYMERASE II TRANSCRIPTION SUBUNIT 5"/>
    <property type="match status" value="1"/>
</dbReference>
<sequence>MPGHLGQTQPAMRTTESKQAQAQAQWKTFFHRCLLHRIDAAEFRELSKLLFQRYPINDAPLVDALLATRVASAVKWDPLLPLYIDGLCKTGRVKISTVLVCLLKSSSVHDKPVVSGAEADADAEADATSASARKEDSASKTKCYTLMSDNRVVQDVMLAISTGATAKMPLLEMIHAFSAVADWVQAIVGWHNGLLGAGQPVGMMGTPDGVLLFESVGILFAALAGTAKGLEVLSADSHEALKVRLGQALSACLPLCEDVSPPLRNRLDALQKEFNLYGQPPSKLEVSMMDNVNVNALNFEASVIDGPTINSRAGLYVYINAMLVGRPLVDDSILLNYLLNRYAGHYEALIEEIITASFDVLSNAMYRNESGRTMLLLRSFLVNKLPPFFSAMLSVSMVTLPMEVCISHALSRIDPNTFPSFSQMFSMQGNTPLSDVRQEFLFSCASHKLIPEASIERLLGENPMQTLPVGGSFVKDELVAQINANHERAEQLVSDIESTEGNAGAIVGAITEVMHNLCIQKETMTLKNICNSLSRRPQSLDIMLLFRSPKQILQPLCALLDAWHWDEDQGESQPVYDEFGSILLLVLTFKYRYDLRPFDLGITSSNSFILKLIERGSSSLKLDELSEKQNKNLGEWIAALFIAEGISEETMSACSPQEFYMLVSTLFRQSLGACEAGKLEFDTLKGGFEYLLEPFLLPSLVVALTWLGNHIWESEQDPTIPLKTLQSLVTPSSISGEGREIHLTVLNITARSLEEQLKDVRTRHPNRSDIKPILDALEPCLSFQRTGSCHKSELDPWTAHTPGGLLGSIRNTFQSLLLWSTSPDVSMAPPSYTHRQLTAAIRTLGATRVLTALLDELLKVQTESTTNTNASAPDLALDIAATLISAPLAESYTVDQSTHHPPSASSKEPTPRCAPLTLRDALNFLHESIPKLSEKDPLRAGLAVRLYRRVNTLLAPPAQAHHHHHHHDPNLDMNMGVNMNNIIDNMNLDVGDVGTDNADQNINMDMNLNEQGQGGQGGQNVTDPEHANLNQIMGNAAAAVGLDMDMNNMNSMNVDVDMGSGGDGMEGLGLGVGEGDQSIDDVLNAAEMNPEFLDLDMEGMF</sequence>
<evidence type="ECO:0000256" key="2">
    <source>
        <dbReference type="ARBA" id="ARBA00008782"/>
    </source>
</evidence>
<evidence type="ECO:0000313" key="13">
    <source>
        <dbReference type="Proteomes" id="UP000654913"/>
    </source>
</evidence>
<evidence type="ECO:0000313" key="12">
    <source>
        <dbReference type="EMBL" id="BCS28993.1"/>
    </source>
</evidence>
<reference evidence="12" key="1">
    <citation type="submission" date="2021-01" db="EMBL/GenBank/DDBJ databases">
        <authorList>
            <consortium name="Aspergillus puulaauensis MK2 genome sequencing consortium"/>
            <person name="Kazuki M."/>
            <person name="Futagami T."/>
        </authorList>
    </citation>
    <scope>NUCLEOTIDE SEQUENCE</scope>
    <source>
        <strain evidence="12">MK2</strain>
    </source>
</reference>
<dbReference type="EMBL" id="AP024449">
    <property type="protein sequence ID" value="BCS28993.1"/>
    <property type="molecule type" value="Genomic_DNA"/>
</dbReference>
<keyword evidence="4 10" id="KW-0805">Transcription regulation</keyword>
<dbReference type="GO" id="GO:0016592">
    <property type="term" value="C:mediator complex"/>
    <property type="evidence" value="ECO:0007669"/>
    <property type="project" value="InterPro"/>
</dbReference>
<protein>
    <recommendedName>
        <fullName evidence="3 10">Mediator of RNA polymerase II transcription subunit 5</fullName>
    </recommendedName>
    <alternativeName>
        <fullName evidence="9 10">Mediator complex subunit 5</fullName>
    </alternativeName>
</protein>
<comment type="function">
    <text evidence="8 10">Component of the Mediator complex, a coactivator involved in the regulated transcription of nearly all RNA polymerase II-dependent genes. Mediator functions as a bridge to convey information from gene-specific regulatory proteins to the basal RNA polymerase II transcription machinery. Mediator is recruited to promoters by direct interactions with regulatory proteins and serves as a scaffold for the assembly of a functional preinitiation complex with RNA polymerase II and the general transcription factors.</text>
</comment>
<accession>A0A7R7XXZ5</accession>
<evidence type="ECO:0000256" key="7">
    <source>
        <dbReference type="ARBA" id="ARBA00023242"/>
    </source>
</evidence>
<reference evidence="12" key="2">
    <citation type="submission" date="2021-02" db="EMBL/GenBank/DDBJ databases">
        <title>Aspergillus puulaauensis MK2 genome sequence.</title>
        <authorList>
            <person name="Futagami T."/>
            <person name="Mori K."/>
            <person name="Kadooka C."/>
            <person name="Tanaka T."/>
        </authorList>
    </citation>
    <scope>NUCLEOTIDE SEQUENCE</scope>
    <source>
        <strain evidence="12">MK2</strain>
    </source>
</reference>
<evidence type="ECO:0000256" key="3">
    <source>
        <dbReference type="ARBA" id="ARBA00020628"/>
    </source>
</evidence>
<evidence type="ECO:0000256" key="1">
    <source>
        <dbReference type="ARBA" id="ARBA00004123"/>
    </source>
</evidence>
<evidence type="ECO:0000256" key="5">
    <source>
        <dbReference type="ARBA" id="ARBA00023159"/>
    </source>
</evidence>
<evidence type="ECO:0000256" key="9">
    <source>
        <dbReference type="ARBA" id="ARBA00031256"/>
    </source>
</evidence>
<dbReference type="Proteomes" id="UP000654913">
    <property type="component" value="Chromosome 7"/>
</dbReference>
<gene>
    <name evidence="12" type="primary">NUT1</name>
    <name evidence="10" type="synonym">MED5</name>
    <name evidence="12" type="ORF">APUU_70563S</name>
</gene>
<comment type="subcellular location">
    <subcellularLocation>
        <location evidence="1 10">Nucleus</location>
    </subcellularLocation>
</comment>
<proteinExistence type="inferred from homology"/>
<dbReference type="GO" id="GO:0006357">
    <property type="term" value="P:regulation of transcription by RNA polymerase II"/>
    <property type="evidence" value="ECO:0007669"/>
    <property type="project" value="InterPro"/>
</dbReference>
<evidence type="ECO:0000256" key="11">
    <source>
        <dbReference type="SAM" id="MobiDB-lite"/>
    </source>
</evidence>
<keyword evidence="13" id="KW-1185">Reference proteome</keyword>
<name>A0A7R7XXZ5_9EURO</name>
<evidence type="ECO:0000256" key="6">
    <source>
        <dbReference type="ARBA" id="ARBA00023163"/>
    </source>
</evidence>
<evidence type="ECO:0000256" key="4">
    <source>
        <dbReference type="ARBA" id="ARBA00023015"/>
    </source>
</evidence>
<keyword evidence="5 10" id="KW-0010">Activator</keyword>
<comment type="similarity">
    <text evidence="2 10">Belongs to the Mediator complex subunit 5 family.</text>
</comment>
<dbReference type="AlphaFoldDB" id="A0A7R7XXZ5"/>
<comment type="subunit">
    <text evidence="10">Component of the Mediator complex.</text>
</comment>
<dbReference type="RefSeq" id="XP_041561179.1">
    <property type="nucleotide sequence ID" value="XM_041695450.1"/>
</dbReference>
<dbReference type="OrthoDB" id="5322661at2759"/>
<dbReference type="GO" id="GO:0003712">
    <property type="term" value="F:transcription coregulator activity"/>
    <property type="evidence" value="ECO:0007669"/>
    <property type="project" value="InterPro"/>
</dbReference>
<organism evidence="12 13">
    <name type="scientific">Aspergillus puulaauensis</name>
    <dbReference type="NCBI Taxonomy" id="1220207"/>
    <lineage>
        <taxon>Eukaryota</taxon>
        <taxon>Fungi</taxon>
        <taxon>Dikarya</taxon>
        <taxon>Ascomycota</taxon>
        <taxon>Pezizomycotina</taxon>
        <taxon>Eurotiomycetes</taxon>
        <taxon>Eurotiomycetidae</taxon>
        <taxon>Eurotiales</taxon>
        <taxon>Aspergillaceae</taxon>
        <taxon>Aspergillus</taxon>
    </lineage>
</organism>
<dbReference type="PANTHER" id="PTHR35784:SF1">
    <property type="entry name" value="MEDIATOR OF RNA POLYMERASE II TRANSCRIPTION SUBUNIT 5"/>
    <property type="match status" value="1"/>
</dbReference>
<keyword evidence="6 10" id="KW-0804">Transcription</keyword>